<evidence type="ECO:0000313" key="6">
    <source>
        <dbReference type="Proteomes" id="UP000666369"/>
    </source>
</evidence>
<evidence type="ECO:0000256" key="1">
    <source>
        <dbReference type="ARBA" id="ARBA00001964"/>
    </source>
</evidence>
<dbReference type="CDD" id="cd02012">
    <property type="entry name" value="TPP_TK"/>
    <property type="match status" value="1"/>
</dbReference>
<protein>
    <submittedName>
        <fullName evidence="5">Transketolase</fullName>
    </submittedName>
</protein>
<reference evidence="6" key="2">
    <citation type="submission" date="2023-07" db="EMBL/GenBank/DDBJ databases">
        <title>Duganella aceri sp. nov., isolated from tree sap.</title>
        <authorList>
            <person name="Kim I.S."/>
        </authorList>
    </citation>
    <scope>NUCLEOTIDE SEQUENCE [LARGE SCALE GENOMIC DNA]</scope>
    <source>
        <strain evidence="6">SAP-35</strain>
    </source>
</reference>
<dbReference type="InterPro" id="IPR005474">
    <property type="entry name" value="Transketolase_N"/>
</dbReference>
<keyword evidence="6" id="KW-1185">Reference proteome</keyword>
<accession>A0ABX0FEY5</accession>
<organism evidence="5 6">
    <name type="scientific">Duganella aceris</name>
    <dbReference type="NCBI Taxonomy" id="2703883"/>
    <lineage>
        <taxon>Bacteria</taxon>
        <taxon>Pseudomonadati</taxon>
        <taxon>Pseudomonadota</taxon>
        <taxon>Betaproteobacteria</taxon>
        <taxon>Burkholderiales</taxon>
        <taxon>Oxalobacteraceae</taxon>
        <taxon>Telluria group</taxon>
        <taxon>Duganella</taxon>
    </lineage>
</organism>
<sequence length="276" mass="29470">MSAIPDSRALALSIRQSALTMCYHKKASHLGGAFSVADVLAVLYGGVMTIAPGQPDAPQRDRLFYSKGHACTALYAVLAEAGYYDKAALATFTDNGSHFTSHVNHKVPGVELSTGSLGHALSVAAGVALAGKRRQTGWHTYVIVSDGELDEGSNWEAILFAPHHRLDNLTLVVDYNKIQSFGSTAEVLNLDPLADKFKAFGWDTLEVDGHDHAALAAALAKDGRAAGKPRAVIAHTVKGKGVDFMEGQLAWHYKSPSEEQFRAAMAQLTTTTQEPA</sequence>
<evidence type="ECO:0000256" key="2">
    <source>
        <dbReference type="ARBA" id="ARBA00007131"/>
    </source>
</evidence>
<comment type="similarity">
    <text evidence="2">Belongs to the transketolase family.</text>
</comment>
<comment type="caution">
    <text evidence="5">The sequence shown here is derived from an EMBL/GenBank/DDBJ whole genome shotgun (WGS) entry which is preliminary data.</text>
</comment>
<evidence type="ECO:0000313" key="5">
    <source>
        <dbReference type="EMBL" id="NGZ83103.1"/>
    </source>
</evidence>
<keyword evidence="3" id="KW-0786">Thiamine pyrophosphate</keyword>
<feature type="domain" description="Transketolase N-terminal" evidence="4">
    <location>
        <begin position="11"/>
        <end position="265"/>
    </location>
</feature>
<comment type="cofactor">
    <cofactor evidence="1">
        <name>thiamine diphosphate</name>
        <dbReference type="ChEBI" id="CHEBI:58937"/>
    </cofactor>
</comment>
<reference evidence="5 6" key="1">
    <citation type="submission" date="2020-01" db="EMBL/GenBank/DDBJ databases">
        <authorList>
            <person name="Lee S.D."/>
        </authorList>
    </citation>
    <scope>NUCLEOTIDE SEQUENCE [LARGE SCALE GENOMIC DNA]</scope>
    <source>
        <strain evidence="5 6">SAP-35</strain>
    </source>
</reference>
<evidence type="ECO:0000259" key="4">
    <source>
        <dbReference type="Pfam" id="PF00456"/>
    </source>
</evidence>
<dbReference type="Proteomes" id="UP000666369">
    <property type="component" value="Unassembled WGS sequence"/>
</dbReference>
<dbReference type="PANTHER" id="PTHR47514">
    <property type="entry name" value="TRANSKETOLASE N-TERMINAL SECTION-RELATED"/>
    <property type="match status" value="1"/>
</dbReference>
<dbReference type="Pfam" id="PF00456">
    <property type="entry name" value="Transketolase_N"/>
    <property type="match status" value="1"/>
</dbReference>
<dbReference type="PANTHER" id="PTHR47514:SF1">
    <property type="entry name" value="TRANSKETOLASE N-TERMINAL SECTION-RELATED"/>
    <property type="match status" value="1"/>
</dbReference>
<gene>
    <name evidence="5" type="ORF">GW587_02355</name>
</gene>
<dbReference type="InterPro" id="IPR029061">
    <property type="entry name" value="THDP-binding"/>
</dbReference>
<proteinExistence type="inferred from homology"/>
<dbReference type="Gene3D" id="3.40.50.970">
    <property type="match status" value="1"/>
</dbReference>
<evidence type="ECO:0000256" key="3">
    <source>
        <dbReference type="ARBA" id="ARBA00023052"/>
    </source>
</evidence>
<dbReference type="SUPFAM" id="SSF52518">
    <property type="entry name" value="Thiamin diphosphate-binding fold (THDP-binding)"/>
    <property type="match status" value="1"/>
</dbReference>
<dbReference type="RefSeq" id="WP_166098064.1">
    <property type="nucleotide sequence ID" value="NZ_JAADJT010000001.1"/>
</dbReference>
<dbReference type="EMBL" id="JAADJT010000001">
    <property type="protein sequence ID" value="NGZ83103.1"/>
    <property type="molecule type" value="Genomic_DNA"/>
</dbReference>
<name>A0ABX0FEY5_9BURK</name>